<accession>A0A5C6BYE7</accession>
<keyword evidence="2" id="KW-1185">Reference proteome</keyword>
<sequence length="34" mass="3680">MINVSVEFAAVAAEITLRPFTARACRHSGFLSDV</sequence>
<comment type="caution">
    <text evidence="1">The sequence shown here is derived from an EMBL/GenBank/DDBJ whole genome shotgun (WGS) entry which is preliminary data.</text>
</comment>
<name>A0A5C6BYE7_9BACT</name>
<evidence type="ECO:0000313" key="2">
    <source>
        <dbReference type="Proteomes" id="UP000316304"/>
    </source>
</evidence>
<organism evidence="1 2">
    <name type="scientific">Novipirellula galeiformis</name>
    <dbReference type="NCBI Taxonomy" id="2528004"/>
    <lineage>
        <taxon>Bacteria</taxon>
        <taxon>Pseudomonadati</taxon>
        <taxon>Planctomycetota</taxon>
        <taxon>Planctomycetia</taxon>
        <taxon>Pirellulales</taxon>
        <taxon>Pirellulaceae</taxon>
        <taxon>Novipirellula</taxon>
    </lineage>
</organism>
<evidence type="ECO:0000313" key="1">
    <source>
        <dbReference type="EMBL" id="TWU17350.1"/>
    </source>
</evidence>
<proteinExistence type="predicted"/>
<protein>
    <submittedName>
        <fullName evidence="1">Uncharacterized protein</fullName>
    </submittedName>
</protein>
<dbReference type="EMBL" id="SJPT01000012">
    <property type="protein sequence ID" value="TWU17350.1"/>
    <property type="molecule type" value="Genomic_DNA"/>
</dbReference>
<dbReference type="AlphaFoldDB" id="A0A5C6BYE7"/>
<gene>
    <name evidence="1" type="ORF">Pla52o_51540</name>
</gene>
<reference evidence="1 2" key="1">
    <citation type="submission" date="2019-02" db="EMBL/GenBank/DDBJ databases">
        <title>Deep-cultivation of Planctomycetes and their phenomic and genomic characterization uncovers novel biology.</title>
        <authorList>
            <person name="Wiegand S."/>
            <person name="Jogler M."/>
            <person name="Boedeker C."/>
            <person name="Pinto D."/>
            <person name="Vollmers J."/>
            <person name="Rivas-Marin E."/>
            <person name="Kohn T."/>
            <person name="Peeters S.H."/>
            <person name="Heuer A."/>
            <person name="Rast P."/>
            <person name="Oberbeckmann S."/>
            <person name="Bunk B."/>
            <person name="Jeske O."/>
            <person name="Meyerdierks A."/>
            <person name="Storesund J.E."/>
            <person name="Kallscheuer N."/>
            <person name="Luecker S."/>
            <person name="Lage O.M."/>
            <person name="Pohl T."/>
            <person name="Merkel B.J."/>
            <person name="Hornburger P."/>
            <person name="Mueller R.-W."/>
            <person name="Bruemmer F."/>
            <person name="Labrenz M."/>
            <person name="Spormann A.M."/>
            <person name="Op Den Camp H."/>
            <person name="Overmann J."/>
            <person name="Amann R."/>
            <person name="Jetten M.S.M."/>
            <person name="Mascher T."/>
            <person name="Medema M.H."/>
            <person name="Devos D.P."/>
            <person name="Kaster A.-K."/>
            <person name="Ovreas L."/>
            <person name="Rohde M."/>
            <person name="Galperin M.Y."/>
            <person name="Jogler C."/>
        </authorList>
    </citation>
    <scope>NUCLEOTIDE SEQUENCE [LARGE SCALE GENOMIC DNA]</scope>
    <source>
        <strain evidence="1 2">Pla52o</strain>
    </source>
</reference>
<dbReference type="Proteomes" id="UP000316304">
    <property type="component" value="Unassembled WGS sequence"/>
</dbReference>